<proteinExistence type="predicted"/>
<sequence>MYQQAFQSFLSLLFCLLSLPPLPVSSHLRYDYYWWCRPWCSATVLEPVLLHLELIESDLKQLCTEPAWSLAILCPSIRCHLCSFIFF</sequence>
<feature type="chain" id="PRO_5007284941" description="Secreted protein" evidence="1">
    <location>
        <begin position="27"/>
        <end position="87"/>
    </location>
</feature>
<reference evidence="2" key="1">
    <citation type="journal article" date="2016" name="Ticks Tick Borne Dis.">
        <title>De novo assembly and annotation of the salivary gland transcriptome of Rhipicephalus appendiculatus male and female ticks during blood feeding.</title>
        <authorList>
            <person name="de Castro M.H."/>
            <person name="de Klerk D."/>
            <person name="Pienaar R."/>
            <person name="Latif A.A."/>
            <person name="Rees D.J."/>
            <person name="Mans B.J."/>
        </authorList>
    </citation>
    <scope>NUCLEOTIDE SEQUENCE</scope>
    <source>
        <tissue evidence="2">Salivary glands</tissue>
    </source>
</reference>
<feature type="signal peptide" evidence="1">
    <location>
        <begin position="1"/>
        <end position="26"/>
    </location>
</feature>
<dbReference type="EMBL" id="GEDV01011249">
    <property type="protein sequence ID" value="JAP77308.1"/>
    <property type="molecule type" value="Transcribed_RNA"/>
</dbReference>
<keyword evidence="1" id="KW-0732">Signal</keyword>
<evidence type="ECO:0000256" key="1">
    <source>
        <dbReference type="SAM" id="SignalP"/>
    </source>
</evidence>
<dbReference type="AlphaFoldDB" id="A0A131YFJ8"/>
<accession>A0A131YFJ8</accession>
<evidence type="ECO:0000313" key="2">
    <source>
        <dbReference type="EMBL" id="JAP77308.1"/>
    </source>
</evidence>
<organism evidence="2">
    <name type="scientific">Rhipicephalus appendiculatus</name>
    <name type="common">Brown ear tick</name>
    <dbReference type="NCBI Taxonomy" id="34631"/>
    <lineage>
        <taxon>Eukaryota</taxon>
        <taxon>Metazoa</taxon>
        <taxon>Ecdysozoa</taxon>
        <taxon>Arthropoda</taxon>
        <taxon>Chelicerata</taxon>
        <taxon>Arachnida</taxon>
        <taxon>Acari</taxon>
        <taxon>Parasitiformes</taxon>
        <taxon>Ixodida</taxon>
        <taxon>Ixodoidea</taxon>
        <taxon>Ixodidae</taxon>
        <taxon>Rhipicephalinae</taxon>
        <taxon>Rhipicephalus</taxon>
        <taxon>Rhipicephalus</taxon>
    </lineage>
</organism>
<protein>
    <recommendedName>
        <fullName evidence="3">Secreted protein</fullName>
    </recommendedName>
</protein>
<evidence type="ECO:0008006" key="3">
    <source>
        <dbReference type="Google" id="ProtNLM"/>
    </source>
</evidence>
<name>A0A131YFJ8_RHIAP</name>